<reference evidence="7 8" key="1">
    <citation type="submission" date="2018-05" db="EMBL/GenBank/DDBJ databases">
        <title>Genome sequencing and assembly of the regulated plant pathogen Lachnellula willkommii and related sister species for the development of diagnostic species identification markers.</title>
        <authorList>
            <person name="Giroux E."/>
            <person name="Bilodeau G."/>
        </authorList>
    </citation>
    <scope>NUCLEOTIDE SEQUENCE [LARGE SCALE GENOMIC DNA]</scope>
    <source>
        <strain evidence="7 8">CBS 268.59</strain>
    </source>
</reference>
<evidence type="ECO:0000256" key="4">
    <source>
        <dbReference type="ARBA" id="ARBA00023004"/>
    </source>
</evidence>
<dbReference type="OrthoDB" id="1470350at2759"/>
<dbReference type="GO" id="GO:0020037">
    <property type="term" value="F:heme binding"/>
    <property type="evidence" value="ECO:0007669"/>
    <property type="project" value="InterPro"/>
</dbReference>
<keyword evidence="4 5" id="KW-0408">Iron</keyword>
<dbReference type="AlphaFoldDB" id="A0A8T9CCF5"/>
<dbReference type="PANTHER" id="PTHR47582">
    <property type="entry name" value="P450, PUTATIVE (EUROFUNG)-RELATED"/>
    <property type="match status" value="1"/>
</dbReference>
<evidence type="ECO:0000313" key="7">
    <source>
        <dbReference type="EMBL" id="TVY82187.1"/>
    </source>
</evidence>
<dbReference type="PRINTS" id="PR00465">
    <property type="entry name" value="EP450IV"/>
</dbReference>
<feature type="binding site" description="axial binding residue" evidence="5">
    <location>
        <position position="367"/>
    </location>
    <ligand>
        <name>heme</name>
        <dbReference type="ChEBI" id="CHEBI:30413"/>
    </ligand>
    <ligandPart>
        <name>Fe</name>
        <dbReference type="ChEBI" id="CHEBI:18248"/>
    </ligandPart>
</feature>
<keyword evidence="5 6" id="KW-0349">Heme</keyword>
<organism evidence="7 8">
    <name type="scientific">Lachnellula suecica</name>
    <dbReference type="NCBI Taxonomy" id="602035"/>
    <lineage>
        <taxon>Eukaryota</taxon>
        <taxon>Fungi</taxon>
        <taxon>Dikarya</taxon>
        <taxon>Ascomycota</taxon>
        <taxon>Pezizomycotina</taxon>
        <taxon>Leotiomycetes</taxon>
        <taxon>Helotiales</taxon>
        <taxon>Lachnaceae</taxon>
        <taxon>Lachnellula</taxon>
    </lineage>
</organism>
<comment type="caution">
    <text evidence="7">The sequence shown here is derived from an EMBL/GenBank/DDBJ whole genome shotgun (WGS) entry which is preliminary data.</text>
</comment>
<dbReference type="InterPro" id="IPR036396">
    <property type="entry name" value="Cyt_P450_sf"/>
</dbReference>
<keyword evidence="6" id="KW-0503">Monooxygenase</keyword>
<evidence type="ECO:0000256" key="6">
    <source>
        <dbReference type="RuleBase" id="RU000461"/>
    </source>
</evidence>
<keyword evidence="6" id="KW-0560">Oxidoreductase</keyword>
<proteinExistence type="inferred from homology"/>
<dbReference type="SUPFAM" id="SSF48264">
    <property type="entry name" value="Cytochrome P450"/>
    <property type="match status" value="1"/>
</dbReference>
<dbReference type="Proteomes" id="UP000469558">
    <property type="component" value="Unassembled WGS sequence"/>
</dbReference>
<keyword evidence="3 5" id="KW-0479">Metal-binding</keyword>
<dbReference type="GO" id="GO:0005506">
    <property type="term" value="F:iron ion binding"/>
    <property type="evidence" value="ECO:0007669"/>
    <property type="project" value="InterPro"/>
</dbReference>
<evidence type="ECO:0000256" key="3">
    <source>
        <dbReference type="ARBA" id="ARBA00022723"/>
    </source>
</evidence>
<accession>A0A8T9CCF5</accession>
<comment type="similarity">
    <text evidence="2 6">Belongs to the cytochrome P450 family.</text>
</comment>
<protein>
    <submittedName>
        <fullName evidence="7">25-hydroxycholesterol 7-alpha-hydroxylase</fullName>
    </submittedName>
</protein>
<dbReference type="GO" id="GO:0004497">
    <property type="term" value="F:monooxygenase activity"/>
    <property type="evidence" value="ECO:0007669"/>
    <property type="project" value="UniProtKB-KW"/>
</dbReference>
<evidence type="ECO:0000256" key="5">
    <source>
        <dbReference type="PIRSR" id="PIRSR602403-1"/>
    </source>
</evidence>
<dbReference type="InterPro" id="IPR017972">
    <property type="entry name" value="Cyt_P450_CS"/>
</dbReference>
<dbReference type="CDD" id="cd11040">
    <property type="entry name" value="CYP7_CYP8-like"/>
    <property type="match status" value="1"/>
</dbReference>
<dbReference type="Pfam" id="PF00067">
    <property type="entry name" value="p450"/>
    <property type="match status" value="1"/>
</dbReference>
<dbReference type="Gene3D" id="1.10.630.10">
    <property type="entry name" value="Cytochrome P450"/>
    <property type="match status" value="1"/>
</dbReference>
<keyword evidence="8" id="KW-1185">Reference proteome</keyword>
<gene>
    <name evidence="7" type="primary">CYP7B1_0</name>
    <name evidence="7" type="ORF">LSUE1_G005853</name>
</gene>
<evidence type="ECO:0000256" key="1">
    <source>
        <dbReference type="ARBA" id="ARBA00001971"/>
    </source>
</evidence>
<dbReference type="EMBL" id="QGMK01000358">
    <property type="protein sequence ID" value="TVY82187.1"/>
    <property type="molecule type" value="Genomic_DNA"/>
</dbReference>
<comment type="cofactor">
    <cofactor evidence="1 5">
        <name>heme</name>
        <dbReference type="ChEBI" id="CHEBI:30413"/>
    </cofactor>
</comment>
<dbReference type="InterPro" id="IPR001128">
    <property type="entry name" value="Cyt_P450"/>
</dbReference>
<name>A0A8T9CCF5_9HELO</name>
<dbReference type="InterPro" id="IPR053007">
    <property type="entry name" value="CYP450_monoxygenase_sec-met"/>
</dbReference>
<dbReference type="PROSITE" id="PS00086">
    <property type="entry name" value="CYTOCHROME_P450"/>
    <property type="match status" value="1"/>
</dbReference>
<evidence type="ECO:0000256" key="2">
    <source>
        <dbReference type="ARBA" id="ARBA00010617"/>
    </source>
</evidence>
<dbReference type="InterPro" id="IPR002403">
    <property type="entry name" value="Cyt_P450_E_grp-IV"/>
</dbReference>
<dbReference type="PANTHER" id="PTHR47582:SF1">
    <property type="entry name" value="P450, PUTATIVE (EUROFUNG)-RELATED"/>
    <property type="match status" value="1"/>
</dbReference>
<sequence>MSLPGQKIYVVTKPELIQTVQKQHKILAFPPIEAKFASKICGSSLEAQAILDKNVNGDEGDHGLSMESYAAMRTALKPGMHLDDMNREMIHEISQALDLLQPIKGESRKIGMYTWLRDAITTATTRSVYGPMNPYDDKAIADAFWEFKSGLMSILVGSLPSITARKPIAARTRVARAFETYYKSGGVEKASALARMRYQAEIDNKVPLEDIARYEVGGSVAILVNTAPAAFWTLLLLQSHSGLLDEIRKEIDACIKTTNDKGSTVKNLDITTLKERCPLLLSSYQEVLRYRSMGTSVREVMEDTYLDRWLLKKCSMLQMPSRIIHQDSHLWGPSVTEFNPRRFLPEEKANRPRDACFRAFGGGKTLCPGRHFATNEVLAVVAVFIARFDMKPVSGEWKLPTTLNTNVAAVVMEPDDDIDVEITTREGFEDVKWEIGLNTSEKVFAMVMEDSGDVQE</sequence>
<dbReference type="GO" id="GO:0016705">
    <property type="term" value="F:oxidoreductase activity, acting on paired donors, with incorporation or reduction of molecular oxygen"/>
    <property type="evidence" value="ECO:0007669"/>
    <property type="project" value="InterPro"/>
</dbReference>
<evidence type="ECO:0000313" key="8">
    <source>
        <dbReference type="Proteomes" id="UP000469558"/>
    </source>
</evidence>